<proteinExistence type="predicted"/>
<dbReference type="AlphaFoldDB" id="A0A1B7MT83"/>
<evidence type="ECO:0000313" key="7">
    <source>
        <dbReference type="EMBL" id="OAX35818.1"/>
    </source>
</evidence>
<comment type="subcellular location">
    <subcellularLocation>
        <location evidence="1">Membrane</location>
        <topology evidence="1">Multi-pass membrane protein</topology>
    </subcellularLocation>
</comment>
<evidence type="ECO:0000256" key="4">
    <source>
        <dbReference type="ARBA" id="ARBA00023136"/>
    </source>
</evidence>
<dbReference type="OrthoDB" id="306876at2759"/>
<name>A0A1B7MT83_9AGAM</name>
<evidence type="ECO:0000256" key="5">
    <source>
        <dbReference type="SAM" id="Phobius"/>
    </source>
</evidence>
<feature type="transmembrane region" description="Helical" evidence="5">
    <location>
        <begin position="50"/>
        <end position="69"/>
    </location>
</feature>
<dbReference type="Pfam" id="PF00892">
    <property type="entry name" value="EamA"/>
    <property type="match status" value="2"/>
</dbReference>
<feature type="domain" description="EamA" evidence="6">
    <location>
        <begin position="221"/>
        <end position="349"/>
    </location>
</feature>
<protein>
    <submittedName>
        <fullName evidence="7">Drug/metabolite transporter</fullName>
    </submittedName>
</protein>
<feature type="transmembrane region" description="Helical" evidence="5">
    <location>
        <begin position="114"/>
        <end position="135"/>
    </location>
</feature>
<feature type="transmembrane region" description="Helical" evidence="5">
    <location>
        <begin position="249"/>
        <end position="269"/>
    </location>
</feature>
<dbReference type="GO" id="GO:0016020">
    <property type="term" value="C:membrane"/>
    <property type="evidence" value="ECO:0007669"/>
    <property type="project" value="UniProtKB-SubCell"/>
</dbReference>
<feature type="transmembrane region" description="Helical" evidence="5">
    <location>
        <begin position="214"/>
        <end position="237"/>
    </location>
</feature>
<feature type="transmembrane region" description="Helical" evidence="5">
    <location>
        <begin position="332"/>
        <end position="351"/>
    </location>
</feature>
<dbReference type="EMBL" id="KV448464">
    <property type="protein sequence ID" value="OAX35818.1"/>
    <property type="molecule type" value="Genomic_DNA"/>
</dbReference>
<accession>A0A1B7MT83</accession>
<evidence type="ECO:0000256" key="1">
    <source>
        <dbReference type="ARBA" id="ARBA00004141"/>
    </source>
</evidence>
<dbReference type="InParanoid" id="A0A1B7MT83"/>
<dbReference type="SUPFAM" id="SSF103481">
    <property type="entry name" value="Multidrug resistance efflux transporter EmrE"/>
    <property type="match status" value="2"/>
</dbReference>
<dbReference type="STRING" id="1314800.A0A1B7MT83"/>
<feature type="domain" description="EamA" evidence="6">
    <location>
        <begin position="50"/>
        <end position="187"/>
    </location>
</feature>
<dbReference type="InterPro" id="IPR037185">
    <property type="entry name" value="EmrE-like"/>
</dbReference>
<evidence type="ECO:0000256" key="3">
    <source>
        <dbReference type="ARBA" id="ARBA00022989"/>
    </source>
</evidence>
<keyword evidence="3 5" id="KW-1133">Transmembrane helix</keyword>
<evidence type="ECO:0000313" key="8">
    <source>
        <dbReference type="Proteomes" id="UP000092154"/>
    </source>
</evidence>
<dbReference type="Proteomes" id="UP000092154">
    <property type="component" value="Unassembled WGS sequence"/>
</dbReference>
<sequence>MTNSESPLIRDVEHNYGPIPRTSVICQHDGATVKESNRPGVLAGSTASNAGMLFIISAQFFGACTSILVKMLSNLDPPVHVLEVIAVRTGITFICCVTYMIIKRIPDPIIGPKGVRTLLVFRGIAGFFASSGFYWSLQYLSVADATVLTFLTPLTTAVAGFVLLKESYSVKQAVLAVCSLLGVVLIARPPFLLGSPVVIPEGHSVPEATPAERLLAVGGCMLTVLGNTGAYISIRAIGKRAHPMHVTTFYYLWCTIMASVGMCVFNVPIVYPRSWTWILLLVMVVVFGLATQILLTMGLQRETVSRGVTGMYSQVLFAVVLESLFFGVIPPLLSVLGAAIIMSSALCVVLIRQTPTCRGNTGTDNSCE</sequence>
<reference evidence="7 8" key="1">
    <citation type="submission" date="2016-06" db="EMBL/GenBank/DDBJ databases">
        <title>Comparative genomics of the ectomycorrhizal sister species Rhizopogon vinicolor and Rhizopogon vesiculosus (Basidiomycota: Boletales) reveals a divergence of the mating type B locus.</title>
        <authorList>
            <consortium name="DOE Joint Genome Institute"/>
            <person name="Mujic A.B."/>
            <person name="Kuo A."/>
            <person name="Tritt A."/>
            <person name="Lipzen A."/>
            <person name="Chen C."/>
            <person name="Johnson J."/>
            <person name="Sharma A."/>
            <person name="Barry K."/>
            <person name="Grigoriev I.V."/>
            <person name="Spatafora J.W."/>
        </authorList>
    </citation>
    <scope>NUCLEOTIDE SEQUENCE [LARGE SCALE GENOMIC DNA]</scope>
    <source>
        <strain evidence="7 8">AM-OR11-026</strain>
    </source>
</reference>
<feature type="transmembrane region" description="Helical" evidence="5">
    <location>
        <begin position="81"/>
        <end position="102"/>
    </location>
</feature>
<feature type="transmembrane region" description="Helical" evidence="5">
    <location>
        <begin position="173"/>
        <end position="194"/>
    </location>
</feature>
<keyword evidence="8" id="KW-1185">Reference proteome</keyword>
<feature type="transmembrane region" description="Helical" evidence="5">
    <location>
        <begin position="275"/>
        <end position="295"/>
    </location>
</feature>
<keyword evidence="2 5" id="KW-0812">Transmembrane</keyword>
<dbReference type="PANTHER" id="PTHR22911:SF6">
    <property type="entry name" value="SOLUTE CARRIER FAMILY 35 MEMBER G1"/>
    <property type="match status" value="1"/>
</dbReference>
<dbReference type="PANTHER" id="PTHR22911">
    <property type="entry name" value="ACYL-MALONYL CONDENSING ENZYME-RELATED"/>
    <property type="match status" value="1"/>
</dbReference>
<evidence type="ECO:0000259" key="6">
    <source>
        <dbReference type="Pfam" id="PF00892"/>
    </source>
</evidence>
<feature type="transmembrane region" description="Helical" evidence="5">
    <location>
        <begin position="307"/>
        <end position="326"/>
    </location>
</feature>
<feature type="transmembrane region" description="Helical" evidence="5">
    <location>
        <begin position="147"/>
        <end position="164"/>
    </location>
</feature>
<gene>
    <name evidence="7" type="ORF">K503DRAFT_722404</name>
</gene>
<evidence type="ECO:0000256" key="2">
    <source>
        <dbReference type="ARBA" id="ARBA00022692"/>
    </source>
</evidence>
<organism evidence="7 8">
    <name type="scientific">Rhizopogon vinicolor AM-OR11-026</name>
    <dbReference type="NCBI Taxonomy" id="1314800"/>
    <lineage>
        <taxon>Eukaryota</taxon>
        <taxon>Fungi</taxon>
        <taxon>Dikarya</taxon>
        <taxon>Basidiomycota</taxon>
        <taxon>Agaricomycotina</taxon>
        <taxon>Agaricomycetes</taxon>
        <taxon>Agaricomycetidae</taxon>
        <taxon>Boletales</taxon>
        <taxon>Suillineae</taxon>
        <taxon>Rhizopogonaceae</taxon>
        <taxon>Rhizopogon</taxon>
    </lineage>
</organism>
<keyword evidence="4 5" id="KW-0472">Membrane</keyword>
<dbReference type="InterPro" id="IPR000620">
    <property type="entry name" value="EamA_dom"/>
</dbReference>